<dbReference type="Gene3D" id="3.40.50.2300">
    <property type="match status" value="1"/>
</dbReference>
<comment type="caution">
    <text evidence="7">The sequence shown here is derived from an EMBL/GenBank/DDBJ whole genome shotgun (WGS) entry which is preliminary data.</text>
</comment>
<evidence type="ECO:0000259" key="4">
    <source>
        <dbReference type="PROSITE" id="PS50110"/>
    </source>
</evidence>
<feature type="modified residue" description="4-aspartylphosphate" evidence="3">
    <location>
        <position position="363"/>
    </location>
</feature>
<dbReference type="PROSITE" id="PS50110">
    <property type="entry name" value="RESPONSE_REGULATORY"/>
    <property type="match status" value="1"/>
</dbReference>
<dbReference type="SUPFAM" id="SSF52172">
    <property type="entry name" value="CheY-like"/>
    <property type="match status" value="1"/>
</dbReference>
<dbReference type="GO" id="GO:0043709">
    <property type="term" value="P:cell adhesion involved in single-species biofilm formation"/>
    <property type="evidence" value="ECO:0007669"/>
    <property type="project" value="TreeGrafter"/>
</dbReference>
<evidence type="ECO:0000256" key="2">
    <source>
        <dbReference type="ARBA" id="ARBA00034247"/>
    </source>
</evidence>
<evidence type="ECO:0000313" key="7">
    <source>
        <dbReference type="EMBL" id="EXI68043.1"/>
    </source>
</evidence>
<dbReference type="STRING" id="1454001.AW08_01648"/>
<dbReference type="Proteomes" id="UP000020218">
    <property type="component" value="Unassembled WGS sequence"/>
</dbReference>
<dbReference type="SUPFAM" id="SSF109604">
    <property type="entry name" value="HD-domain/PDEase-like"/>
    <property type="match status" value="1"/>
</dbReference>
<dbReference type="GO" id="GO:1902201">
    <property type="term" value="P:negative regulation of bacterial-type flagellum-dependent cell motility"/>
    <property type="evidence" value="ECO:0007669"/>
    <property type="project" value="TreeGrafter"/>
</dbReference>
<dbReference type="InterPro" id="IPR000160">
    <property type="entry name" value="GGDEF_dom"/>
</dbReference>
<feature type="domain" description="GGDEF" evidence="5">
    <location>
        <begin position="494"/>
        <end position="627"/>
    </location>
</feature>
<proteinExistence type="predicted"/>
<dbReference type="InterPro" id="IPR043128">
    <property type="entry name" value="Rev_trsase/Diguanyl_cyclase"/>
</dbReference>
<evidence type="ECO:0000259" key="6">
    <source>
        <dbReference type="PROSITE" id="PS51833"/>
    </source>
</evidence>
<evidence type="ECO:0000313" key="8">
    <source>
        <dbReference type="Proteomes" id="UP000020218"/>
    </source>
</evidence>
<dbReference type="CDD" id="cd17574">
    <property type="entry name" value="REC_OmpR"/>
    <property type="match status" value="1"/>
</dbReference>
<dbReference type="InterPro" id="IPR001789">
    <property type="entry name" value="Sig_transdc_resp-reg_receiver"/>
</dbReference>
<dbReference type="FunFam" id="3.30.70.270:FF:000001">
    <property type="entry name" value="Diguanylate cyclase domain protein"/>
    <property type="match status" value="1"/>
</dbReference>
<dbReference type="InterPro" id="IPR029787">
    <property type="entry name" value="Nucleotide_cyclase"/>
</dbReference>
<dbReference type="Gene3D" id="1.10.3210.10">
    <property type="entry name" value="Hypothetical protein af1432"/>
    <property type="match status" value="1"/>
</dbReference>
<dbReference type="NCBIfam" id="TIGR00254">
    <property type="entry name" value="GGDEF"/>
    <property type="match status" value="1"/>
</dbReference>
<dbReference type="PANTHER" id="PTHR45138:SF9">
    <property type="entry name" value="DIGUANYLATE CYCLASE DGCM-RELATED"/>
    <property type="match status" value="1"/>
</dbReference>
<dbReference type="Pfam" id="PF08668">
    <property type="entry name" value="HDOD"/>
    <property type="match status" value="1"/>
</dbReference>
<feature type="domain" description="Response regulatory" evidence="4">
    <location>
        <begin position="313"/>
        <end position="430"/>
    </location>
</feature>
<dbReference type="GO" id="GO:0005886">
    <property type="term" value="C:plasma membrane"/>
    <property type="evidence" value="ECO:0007669"/>
    <property type="project" value="TreeGrafter"/>
</dbReference>
<dbReference type="SMART" id="SM00448">
    <property type="entry name" value="REC"/>
    <property type="match status" value="1"/>
</dbReference>
<dbReference type="SMART" id="SM00267">
    <property type="entry name" value="GGDEF"/>
    <property type="match status" value="1"/>
</dbReference>
<dbReference type="PANTHER" id="PTHR45138">
    <property type="entry name" value="REGULATORY COMPONENTS OF SENSORY TRANSDUCTION SYSTEM"/>
    <property type="match status" value="1"/>
</dbReference>
<dbReference type="EMBL" id="JFAX01000007">
    <property type="protein sequence ID" value="EXI68043.1"/>
    <property type="molecule type" value="Genomic_DNA"/>
</dbReference>
<protein>
    <recommendedName>
        <fullName evidence="1">diguanylate cyclase</fullName>
        <ecNumber evidence="1">2.7.7.65</ecNumber>
    </recommendedName>
</protein>
<name>A0A011ME47_9PROT</name>
<dbReference type="PATRIC" id="fig|1454001.3.peg.1573"/>
<sequence length="638" mass="68977">MNKIEQLRISGRLPSPKGVAVAVLEICRREDATLDEVAKIVQSDPALASRLLRLCNSARAGGRPVASIREAVLRLGMSTVRQVAMGFSLVDQYLDGTDSTFDHASFWSHSLLMAVACHALGGLTRIAAADELFACGLLAQIGSLVLATAHPAEYATIAADGRRGEALQALERERLGADHVEVTAAVLSDCGIPNALAEPVCHHERPEAAGFSPGSRPHQLAQLFFQARRMADLGRSAVAERNGHIAELMLLGGKIGLDAHALGEVFDQVIRDWQDWAELLKLPATPLPSFDAMANAPLPRPQPTASSGAPRKRVLLVEDEPTSRMLTEALLSHLLDCTVFTAENGRDALAVAVEVLPQIVITDWLMPVMDGLDFCRALRATDWGQSMYVIMLTGEETDEKLIQAFEAGVDDCVTKPVNMRALSARMRAAQHYTSLLEAWENDRAQLKQFAAELAVSNRRLEHAAMTDLLTGMPNRRAGMDALQRFWSASQRTGQPVAALMIDVDHFKSINDHYGHAIGDQVLQAVARAIQAAARKDDSVSRLGGEEFLLVCHDADPRAALLAAERLRRMVCALRITVANVEIQTSVSIGVANRENAMEEPDDLLRAADKALYAAKNAGRNRVCLSAGGKTRCAASNAA</sequence>
<evidence type="ECO:0000256" key="1">
    <source>
        <dbReference type="ARBA" id="ARBA00012528"/>
    </source>
</evidence>
<dbReference type="InterPro" id="IPR011006">
    <property type="entry name" value="CheY-like_superfamily"/>
</dbReference>
<dbReference type="Pfam" id="PF00072">
    <property type="entry name" value="Response_reg"/>
    <property type="match status" value="1"/>
</dbReference>
<keyword evidence="8" id="KW-1185">Reference proteome</keyword>
<dbReference type="SUPFAM" id="SSF55073">
    <property type="entry name" value="Nucleotide cyclase"/>
    <property type="match status" value="1"/>
</dbReference>
<feature type="domain" description="HDOD" evidence="6">
    <location>
        <begin position="13"/>
        <end position="206"/>
    </location>
</feature>
<dbReference type="GO" id="GO:0052621">
    <property type="term" value="F:diguanylate cyclase activity"/>
    <property type="evidence" value="ECO:0007669"/>
    <property type="project" value="UniProtKB-EC"/>
</dbReference>
<organism evidence="7 8">
    <name type="scientific">Candidatus Accumulibacter adjunctus</name>
    <dbReference type="NCBI Taxonomy" id="1454001"/>
    <lineage>
        <taxon>Bacteria</taxon>
        <taxon>Pseudomonadati</taxon>
        <taxon>Pseudomonadota</taxon>
        <taxon>Betaproteobacteria</taxon>
        <taxon>Candidatus Accumulibacter</taxon>
    </lineage>
</organism>
<accession>A0A011ME47</accession>
<gene>
    <name evidence="7" type="primary">pleD_3</name>
    <name evidence="7" type="ORF">AW08_01648</name>
</gene>
<reference evidence="7" key="1">
    <citation type="submission" date="2014-02" db="EMBL/GenBank/DDBJ databases">
        <title>Expanding our view of genomic diversity in Candidatus Accumulibacter clades.</title>
        <authorList>
            <person name="Skennerton C.T."/>
            <person name="Barr J.J."/>
            <person name="Slater F.R."/>
            <person name="Bond P.L."/>
            <person name="Tyson G.W."/>
        </authorList>
    </citation>
    <scope>NUCLEOTIDE SEQUENCE [LARGE SCALE GENOMIC DNA]</scope>
</reference>
<dbReference type="PROSITE" id="PS50887">
    <property type="entry name" value="GGDEF"/>
    <property type="match status" value="1"/>
</dbReference>
<comment type="catalytic activity">
    <reaction evidence="2">
        <text>2 GTP = 3',3'-c-di-GMP + 2 diphosphate</text>
        <dbReference type="Rhea" id="RHEA:24898"/>
        <dbReference type="ChEBI" id="CHEBI:33019"/>
        <dbReference type="ChEBI" id="CHEBI:37565"/>
        <dbReference type="ChEBI" id="CHEBI:58805"/>
        <dbReference type="EC" id="2.7.7.65"/>
    </reaction>
</comment>
<keyword evidence="3" id="KW-0597">Phosphoprotein</keyword>
<dbReference type="InterPro" id="IPR050469">
    <property type="entry name" value="Diguanylate_Cyclase"/>
</dbReference>
<dbReference type="InterPro" id="IPR013976">
    <property type="entry name" value="HDOD"/>
</dbReference>
<evidence type="ECO:0000259" key="5">
    <source>
        <dbReference type="PROSITE" id="PS50887"/>
    </source>
</evidence>
<dbReference type="CDD" id="cd01949">
    <property type="entry name" value="GGDEF"/>
    <property type="match status" value="1"/>
</dbReference>
<dbReference type="EC" id="2.7.7.65" evidence="1"/>
<dbReference type="Gene3D" id="3.30.70.270">
    <property type="match status" value="1"/>
</dbReference>
<dbReference type="GO" id="GO:0000160">
    <property type="term" value="P:phosphorelay signal transduction system"/>
    <property type="evidence" value="ECO:0007669"/>
    <property type="project" value="InterPro"/>
</dbReference>
<evidence type="ECO:0000256" key="3">
    <source>
        <dbReference type="PROSITE-ProRule" id="PRU00169"/>
    </source>
</evidence>
<dbReference type="AlphaFoldDB" id="A0A011ME47"/>
<dbReference type="Pfam" id="PF00990">
    <property type="entry name" value="GGDEF"/>
    <property type="match status" value="1"/>
</dbReference>
<dbReference type="PROSITE" id="PS51833">
    <property type="entry name" value="HDOD"/>
    <property type="match status" value="1"/>
</dbReference>